<dbReference type="GeneID" id="8241748"/>
<sequence>MCSRQPPGELAWGRAPRRRGGARNALPQPWKLRLDQRISGKSVRARLVTTRAPRGPGRRFETMQAGVASRSWAPDVADRRRGRGTRTSRRQRRVAVRAAQTGTRDDSDDVTARDAWADLGPAGHRRGTNRIAETSAATAAVPAVDAPKSGLKVDPITAAAGGTALAAAGVVAALRSNPKATEELVHLKELMEHRAEVLREFGTGTGREMFPVIRRYAEQIQRRYDVLLLPNGVETMIYAEIVKTGAIGAYESLYDNVRNVNLLGHPLKLKTIANLGHQPPVPKVNMEDCEEFVTSVLFDDEDENVGLGIIPRPLEVQIYRNAMVTAVYLMEDTLEHFNVRFFGTQYSFEFGRPDEGWRTSKNHPTLSDSALRRLVREEIQAPAVLRLAPGVEKNAGKVAVALAGEVVGSAEINFLGLPLRFSLQPGGDEAFSSDIGRIPSLSEAGKLVPGGGEVLPNFNPATAVIKQNVCSETLEIIENYVELYLESRPKQNIITNPFFFSKKLERETYVGFLSAVIGSLENSVICELMGMDVVLNVGSAARDKKGKIKPPNLSTFKVSSDFGDNRREIEELVDWLMKDPMYNIKAVPDNIERAIYCNVFELVTNILAGALSSLEIEILGRAVRLKLSEANKRDRADLAKLSRFRPSNEVLQKFSENFSAVPALQEVMMNVYAFVLAFVSYELSNVDVNLVGRKLQFSLGVPSEVDERLAAEKMKEESEFNARLRQALNTLVEEMVEAAEEISGKEIDVNLEKIEEYERDVLANVGLRASKVKDEVWKFASGVFGSRDDSEGAVAPTTGGASSSAVSNDDLDSVIYKTFLAHHSPANKEFPFPYLSPKDFRFAVSDLVKIVRPGGGPDDKFTVSAAAVQKVANAADINGDGVIQWAEYYFAAKELSYLFEVKTP</sequence>
<feature type="region of interest" description="Disordered" evidence="1">
    <location>
        <begin position="63"/>
        <end position="109"/>
    </location>
</feature>
<evidence type="ECO:0000259" key="2">
    <source>
        <dbReference type="PROSITE" id="PS50222"/>
    </source>
</evidence>
<dbReference type="InterPro" id="IPR002048">
    <property type="entry name" value="EF_hand_dom"/>
</dbReference>
<dbReference type="RefSeq" id="XP_002500982.1">
    <property type="nucleotide sequence ID" value="XM_002500936.1"/>
</dbReference>
<dbReference type="AlphaFoldDB" id="C1E1W9"/>
<feature type="domain" description="EF-hand" evidence="2">
    <location>
        <begin position="863"/>
        <end position="898"/>
    </location>
</feature>
<name>C1E1W9_MICCC</name>
<evidence type="ECO:0000313" key="4">
    <source>
        <dbReference type="Proteomes" id="UP000002009"/>
    </source>
</evidence>
<feature type="region of interest" description="Disordered" evidence="1">
    <location>
        <begin position="1"/>
        <end position="28"/>
    </location>
</feature>
<dbReference type="InParanoid" id="C1E1W9"/>
<organism evidence="3 4">
    <name type="scientific">Micromonas commoda (strain RCC299 / NOUM17 / CCMP2709)</name>
    <name type="common">Picoplanktonic green alga</name>
    <dbReference type="NCBI Taxonomy" id="296587"/>
    <lineage>
        <taxon>Eukaryota</taxon>
        <taxon>Viridiplantae</taxon>
        <taxon>Chlorophyta</taxon>
        <taxon>Mamiellophyceae</taxon>
        <taxon>Mamiellales</taxon>
        <taxon>Mamiellaceae</taxon>
        <taxon>Micromonas</taxon>
    </lineage>
</organism>
<accession>C1E1W9</accession>
<proteinExistence type="predicted"/>
<dbReference type="OMA" id="RNAMVTA"/>
<dbReference type="GO" id="GO:0005509">
    <property type="term" value="F:calcium ion binding"/>
    <property type="evidence" value="ECO:0007669"/>
    <property type="project" value="InterPro"/>
</dbReference>
<evidence type="ECO:0000256" key="1">
    <source>
        <dbReference type="SAM" id="MobiDB-lite"/>
    </source>
</evidence>
<dbReference type="KEGG" id="mis:MICPUN_57025"/>
<dbReference type="PROSITE" id="PS50222">
    <property type="entry name" value="EF_HAND_2"/>
    <property type="match status" value="1"/>
</dbReference>
<evidence type="ECO:0000313" key="3">
    <source>
        <dbReference type="EMBL" id="ACO62240.1"/>
    </source>
</evidence>
<dbReference type="Proteomes" id="UP000002009">
    <property type="component" value="Chromosome 3"/>
</dbReference>
<feature type="compositionally biased region" description="Basic residues" evidence="1">
    <location>
        <begin position="80"/>
        <end position="95"/>
    </location>
</feature>
<protein>
    <recommendedName>
        <fullName evidence="2">EF-hand domain-containing protein</fullName>
    </recommendedName>
</protein>
<dbReference type="OrthoDB" id="497702at2759"/>
<reference evidence="3 4" key="1">
    <citation type="journal article" date="2009" name="Science">
        <title>Green evolution and dynamic adaptations revealed by genomes of the marine picoeukaryotes Micromonas.</title>
        <authorList>
            <person name="Worden A.Z."/>
            <person name="Lee J.H."/>
            <person name="Mock T."/>
            <person name="Rouze P."/>
            <person name="Simmons M.P."/>
            <person name="Aerts A.L."/>
            <person name="Allen A.E."/>
            <person name="Cuvelier M.L."/>
            <person name="Derelle E."/>
            <person name="Everett M.V."/>
            <person name="Foulon E."/>
            <person name="Grimwood J."/>
            <person name="Gundlach H."/>
            <person name="Henrissat B."/>
            <person name="Napoli C."/>
            <person name="McDonald S.M."/>
            <person name="Parker M.S."/>
            <person name="Rombauts S."/>
            <person name="Salamov A."/>
            <person name="Von Dassow P."/>
            <person name="Badger J.H."/>
            <person name="Coutinho P.M."/>
            <person name="Demir E."/>
            <person name="Dubchak I."/>
            <person name="Gentemann C."/>
            <person name="Eikrem W."/>
            <person name="Gready J.E."/>
            <person name="John U."/>
            <person name="Lanier W."/>
            <person name="Lindquist E.A."/>
            <person name="Lucas S."/>
            <person name="Mayer K.F."/>
            <person name="Moreau H."/>
            <person name="Not F."/>
            <person name="Otillar R."/>
            <person name="Panaud O."/>
            <person name="Pangilinan J."/>
            <person name="Paulsen I."/>
            <person name="Piegu B."/>
            <person name="Poliakov A."/>
            <person name="Robbens S."/>
            <person name="Schmutz J."/>
            <person name="Toulza E."/>
            <person name="Wyss T."/>
            <person name="Zelensky A."/>
            <person name="Zhou K."/>
            <person name="Armbrust E.V."/>
            <person name="Bhattacharya D."/>
            <person name="Goodenough U.W."/>
            <person name="Van de Peer Y."/>
            <person name="Grigoriev I.V."/>
        </authorList>
    </citation>
    <scope>NUCLEOTIDE SEQUENCE [LARGE SCALE GENOMIC DNA]</scope>
    <source>
        <strain evidence="4">RCC299 / NOUM17</strain>
    </source>
</reference>
<keyword evidence="4" id="KW-1185">Reference proteome</keyword>
<gene>
    <name evidence="3" type="ORF">MICPUN_57025</name>
</gene>
<dbReference type="PROSITE" id="PS00018">
    <property type="entry name" value="EF_HAND_1"/>
    <property type="match status" value="1"/>
</dbReference>
<dbReference type="eggNOG" id="ENOG502SDGT">
    <property type="taxonomic scope" value="Eukaryota"/>
</dbReference>
<dbReference type="EMBL" id="CP001324">
    <property type="protein sequence ID" value="ACO62240.1"/>
    <property type="molecule type" value="Genomic_DNA"/>
</dbReference>
<dbReference type="InterPro" id="IPR018247">
    <property type="entry name" value="EF_Hand_1_Ca_BS"/>
</dbReference>